<name>A0A0C4EGM1_MAGP6</name>
<dbReference type="VEuPathDB" id="FungiDB:MAPG_11991"/>
<reference evidence="4" key="1">
    <citation type="submission" date="2010-05" db="EMBL/GenBank/DDBJ databases">
        <title>The genome sequence of Magnaporthe poae strain ATCC 64411.</title>
        <authorList>
            <person name="Ma L.-J."/>
            <person name="Dead R."/>
            <person name="Young S."/>
            <person name="Zeng Q."/>
            <person name="Koehrsen M."/>
            <person name="Alvarado L."/>
            <person name="Berlin A."/>
            <person name="Chapman S.B."/>
            <person name="Chen Z."/>
            <person name="Freedman E."/>
            <person name="Gellesch M."/>
            <person name="Goldberg J."/>
            <person name="Griggs A."/>
            <person name="Gujja S."/>
            <person name="Heilman E.R."/>
            <person name="Heiman D."/>
            <person name="Hepburn T."/>
            <person name="Howarth C."/>
            <person name="Jen D."/>
            <person name="Larson L."/>
            <person name="Mehta T."/>
            <person name="Neiman D."/>
            <person name="Pearson M."/>
            <person name="Roberts A."/>
            <person name="Saif S."/>
            <person name="Shea T."/>
            <person name="Shenoy N."/>
            <person name="Sisk P."/>
            <person name="Stolte C."/>
            <person name="Sykes S."/>
            <person name="Walk T."/>
            <person name="White J."/>
            <person name="Yandava C."/>
            <person name="Haas B."/>
            <person name="Nusbaum C."/>
            <person name="Birren B."/>
        </authorList>
    </citation>
    <scope>NUCLEOTIDE SEQUENCE [LARGE SCALE GENOMIC DNA]</scope>
    <source>
        <strain evidence="4">ATCC 64411 / 73-15</strain>
    </source>
</reference>
<protein>
    <recommendedName>
        <fullName evidence="5">Secreted protein</fullName>
    </recommendedName>
</protein>
<reference evidence="3" key="5">
    <citation type="submission" date="2015-06" db="UniProtKB">
        <authorList>
            <consortium name="EnsemblFungi"/>
        </authorList>
    </citation>
    <scope>IDENTIFICATION</scope>
    <source>
        <strain evidence="3">ATCC 64411</strain>
    </source>
</reference>
<dbReference type="EnsemblFungi" id="MAPG_11991T0">
    <property type="protein sequence ID" value="MAPG_11991T0"/>
    <property type="gene ID" value="MAPG_11991"/>
</dbReference>
<dbReference type="AlphaFoldDB" id="A0A0C4EGM1"/>
<evidence type="ECO:0000256" key="1">
    <source>
        <dbReference type="SAM" id="SignalP"/>
    </source>
</evidence>
<evidence type="ECO:0008006" key="5">
    <source>
        <dbReference type="Google" id="ProtNLM"/>
    </source>
</evidence>
<keyword evidence="1" id="KW-0732">Signal</keyword>
<feature type="signal peptide" evidence="1">
    <location>
        <begin position="1"/>
        <end position="35"/>
    </location>
</feature>
<evidence type="ECO:0000313" key="3">
    <source>
        <dbReference type="EnsemblFungi" id="MAPG_11991T0"/>
    </source>
</evidence>
<proteinExistence type="predicted"/>
<organism evidence="3 4">
    <name type="scientific">Magnaporthiopsis poae (strain ATCC 64411 / 73-15)</name>
    <name type="common">Kentucky bluegrass fungus</name>
    <name type="synonym">Magnaporthe poae</name>
    <dbReference type="NCBI Taxonomy" id="644358"/>
    <lineage>
        <taxon>Eukaryota</taxon>
        <taxon>Fungi</taxon>
        <taxon>Dikarya</taxon>
        <taxon>Ascomycota</taxon>
        <taxon>Pezizomycotina</taxon>
        <taxon>Sordariomycetes</taxon>
        <taxon>Sordariomycetidae</taxon>
        <taxon>Magnaporthales</taxon>
        <taxon>Magnaporthaceae</taxon>
        <taxon>Magnaporthiopsis</taxon>
    </lineage>
</organism>
<keyword evidence="4" id="KW-1185">Reference proteome</keyword>
<dbReference type="EMBL" id="GL877073">
    <property type="protein sequence ID" value="KLU93052.1"/>
    <property type="molecule type" value="Genomic_DNA"/>
</dbReference>
<accession>A0A0C4EGM1</accession>
<dbReference type="EMBL" id="ADBL01003007">
    <property type="status" value="NOT_ANNOTATED_CDS"/>
    <property type="molecule type" value="Genomic_DNA"/>
</dbReference>
<gene>
    <name evidence="2" type="ORF">MAPG_11991</name>
</gene>
<reference evidence="3" key="4">
    <citation type="journal article" date="2015" name="G3 (Bethesda)">
        <title>Genome sequences of three phytopathogenic species of the Magnaporthaceae family of fungi.</title>
        <authorList>
            <person name="Okagaki L.H."/>
            <person name="Nunes C.C."/>
            <person name="Sailsbery J."/>
            <person name="Clay B."/>
            <person name="Brown D."/>
            <person name="John T."/>
            <person name="Oh Y."/>
            <person name="Young N."/>
            <person name="Fitzgerald M."/>
            <person name="Haas B.J."/>
            <person name="Zeng Q."/>
            <person name="Young S."/>
            <person name="Adiconis X."/>
            <person name="Fan L."/>
            <person name="Levin J.Z."/>
            <person name="Mitchell T.K."/>
            <person name="Okubara P.A."/>
            <person name="Farman M.L."/>
            <person name="Kohn L.M."/>
            <person name="Birren B."/>
            <person name="Ma L.-J."/>
            <person name="Dean R.A."/>
        </authorList>
    </citation>
    <scope>NUCLEOTIDE SEQUENCE</scope>
    <source>
        <strain evidence="3">ATCC 64411 / 73-15</strain>
    </source>
</reference>
<sequence>FAFHPSRPYVCALAVVPSPLLSFLFLDCMAARVRAFSACEWRGGKEHTGGGHGLTILRRDRKPLGGDDRSPFSAVLGARYTGCAFGIFFFISPSSHKSPKPSLLLVYVVTVVTRMYARNRDKH</sequence>
<reference evidence="2" key="3">
    <citation type="submission" date="2011-03" db="EMBL/GenBank/DDBJ databases">
        <title>Annotation of Magnaporthe poae ATCC 64411.</title>
        <authorList>
            <person name="Ma L.-J."/>
            <person name="Dead R."/>
            <person name="Young S.K."/>
            <person name="Zeng Q."/>
            <person name="Gargeya S."/>
            <person name="Fitzgerald M."/>
            <person name="Haas B."/>
            <person name="Abouelleil A."/>
            <person name="Alvarado L."/>
            <person name="Arachchi H.M."/>
            <person name="Berlin A."/>
            <person name="Brown A."/>
            <person name="Chapman S.B."/>
            <person name="Chen Z."/>
            <person name="Dunbar C."/>
            <person name="Freedman E."/>
            <person name="Gearin G."/>
            <person name="Gellesch M."/>
            <person name="Goldberg J."/>
            <person name="Griggs A."/>
            <person name="Gujja S."/>
            <person name="Heiman D."/>
            <person name="Howarth C."/>
            <person name="Larson L."/>
            <person name="Lui A."/>
            <person name="MacDonald P.J.P."/>
            <person name="Mehta T."/>
            <person name="Montmayeur A."/>
            <person name="Murphy C."/>
            <person name="Neiman D."/>
            <person name="Pearson M."/>
            <person name="Priest M."/>
            <person name="Roberts A."/>
            <person name="Saif S."/>
            <person name="Shea T."/>
            <person name="Shenoy N."/>
            <person name="Sisk P."/>
            <person name="Stolte C."/>
            <person name="Sykes S."/>
            <person name="Yandava C."/>
            <person name="Wortman J."/>
            <person name="Nusbaum C."/>
            <person name="Birren B."/>
        </authorList>
    </citation>
    <scope>NUCLEOTIDE SEQUENCE</scope>
    <source>
        <strain evidence="2">ATCC 64411</strain>
    </source>
</reference>
<reference evidence="2" key="2">
    <citation type="submission" date="2010-05" db="EMBL/GenBank/DDBJ databases">
        <title>The Genome Sequence of Magnaporthe poae strain ATCC 64411.</title>
        <authorList>
            <consortium name="The Broad Institute Genome Sequencing Platform"/>
            <consortium name="Broad Institute Genome Sequencing Center for Infectious Disease"/>
            <person name="Ma L.-J."/>
            <person name="Dead R."/>
            <person name="Young S."/>
            <person name="Zeng Q."/>
            <person name="Koehrsen M."/>
            <person name="Alvarado L."/>
            <person name="Berlin A."/>
            <person name="Chapman S.B."/>
            <person name="Chen Z."/>
            <person name="Freedman E."/>
            <person name="Gellesch M."/>
            <person name="Goldberg J."/>
            <person name="Griggs A."/>
            <person name="Gujja S."/>
            <person name="Heilman E.R."/>
            <person name="Heiman D."/>
            <person name="Hepburn T."/>
            <person name="Howarth C."/>
            <person name="Jen D."/>
            <person name="Larson L."/>
            <person name="Mehta T."/>
            <person name="Neiman D."/>
            <person name="Pearson M."/>
            <person name="Roberts A."/>
            <person name="Saif S."/>
            <person name="Shea T."/>
            <person name="Shenoy N."/>
            <person name="Sisk P."/>
            <person name="Stolte C."/>
            <person name="Sykes S."/>
            <person name="Walk T."/>
            <person name="White J."/>
            <person name="Yandava C."/>
            <person name="Haas B."/>
            <person name="Nusbaum C."/>
            <person name="Birren B."/>
        </authorList>
    </citation>
    <scope>NUCLEOTIDE SEQUENCE</scope>
    <source>
        <strain evidence="2">ATCC 64411</strain>
    </source>
</reference>
<evidence type="ECO:0000313" key="4">
    <source>
        <dbReference type="Proteomes" id="UP000011715"/>
    </source>
</evidence>
<dbReference type="Proteomes" id="UP000011715">
    <property type="component" value="Unassembled WGS sequence"/>
</dbReference>
<evidence type="ECO:0000313" key="2">
    <source>
        <dbReference type="EMBL" id="KLU93052.1"/>
    </source>
</evidence>
<feature type="chain" id="PRO_5009386083" description="Secreted protein" evidence="1">
    <location>
        <begin position="36"/>
        <end position="123"/>
    </location>
</feature>